<sequence>MIWSNPSIMTYGDEETYDDISMRGFISKKACAKCIDFKDHRSGLIDLDSSFLFSAANCKEINLFKVDDAYTRRVCAWHLQLDTYIHDALSALLSSPIYSLD</sequence>
<reference evidence="1 2" key="2">
    <citation type="journal article" date="2022" name="Mol. Ecol. Resour.">
        <title>The genomes of chicory, endive, great burdock and yacon provide insights into Asteraceae paleo-polyploidization history and plant inulin production.</title>
        <authorList>
            <person name="Fan W."/>
            <person name="Wang S."/>
            <person name="Wang H."/>
            <person name="Wang A."/>
            <person name="Jiang F."/>
            <person name="Liu H."/>
            <person name="Zhao H."/>
            <person name="Xu D."/>
            <person name="Zhang Y."/>
        </authorList>
    </citation>
    <scope>NUCLEOTIDE SEQUENCE [LARGE SCALE GENOMIC DNA]</scope>
    <source>
        <strain evidence="2">cv. Punajuju</strain>
        <tissue evidence="1">Leaves</tissue>
    </source>
</reference>
<evidence type="ECO:0000313" key="2">
    <source>
        <dbReference type="Proteomes" id="UP001055811"/>
    </source>
</evidence>
<proteinExistence type="predicted"/>
<evidence type="ECO:0000313" key="1">
    <source>
        <dbReference type="EMBL" id="KAI3754034.1"/>
    </source>
</evidence>
<protein>
    <submittedName>
        <fullName evidence="1">Uncharacterized protein</fullName>
    </submittedName>
</protein>
<accession>A0ACB9E506</accession>
<gene>
    <name evidence="1" type="ORF">L2E82_26127</name>
</gene>
<reference evidence="2" key="1">
    <citation type="journal article" date="2022" name="Mol. Ecol. Resour.">
        <title>The genomes of chicory, endive, great burdock and yacon provide insights into Asteraceae palaeo-polyploidization history and plant inulin production.</title>
        <authorList>
            <person name="Fan W."/>
            <person name="Wang S."/>
            <person name="Wang H."/>
            <person name="Wang A."/>
            <person name="Jiang F."/>
            <person name="Liu H."/>
            <person name="Zhao H."/>
            <person name="Xu D."/>
            <person name="Zhang Y."/>
        </authorList>
    </citation>
    <scope>NUCLEOTIDE SEQUENCE [LARGE SCALE GENOMIC DNA]</scope>
    <source>
        <strain evidence="2">cv. Punajuju</strain>
    </source>
</reference>
<organism evidence="1 2">
    <name type="scientific">Cichorium intybus</name>
    <name type="common">Chicory</name>
    <dbReference type="NCBI Taxonomy" id="13427"/>
    <lineage>
        <taxon>Eukaryota</taxon>
        <taxon>Viridiplantae</taxon>
        <taxon>Streptophyta</taxon>
        <taxon>Embryophyta</taxon>
        <taxon>Tracheophyta</taxon>
        <taxon>Spermatophyta</taxon>
        <taxon>Magnoliopsida</taxon>
        <taxon>eudicotyledons</taxon>
        <taxon>Gunneridae</taxon>
        <taxon>Pentapetalae</taxon>
        <taxon>asterids</taxon>
        <taxon>campanulids</taxon>
        <taxon>Asterales</taxon>
        <taxon>Asteraceae</taxon>
        <taxon>Cichorioideae</taxon>
        <taxon>Cichorieae</taxon>
        <taxon>Cichoriinae</taxon>
        <taxon>Cichorium</taxon>
    </lineage>
</organism>
<name>A0ACB9E506_CICIN</name>
<comment type="caution">
    <text evidence="1">The sequence shown here is derived from an EMBL/GenBank/DDBJ whole genome shotgun (WGS) entry which is preliminary data.</text>
</comment>
<dbReference type="Proteomes" id="UP001055811">
    <property type="component" value="Linkage Group LG04"/>
</dbReference>
<keyword evidence="2" id="KW-1185">Reference proteome</keyword>
<dbReference type="EMBL" id="CM042012">
    <property type="protein sequence ID" value="KAI3754034.1"/>
    <property type="molecule type" value="Genomic_DNA"/>
</dbReference>